<dbReference type="EMBL" id="DSZN01000138">
    <property type="protein sequence ID" value="HGQ86363.1"/>
    <property type="molecule type" value="Genomic_DNA"/>
</dbReference>
<dbReference type="AlphaFoldDB" id="A0A7C4NVK2"/>
<organism evidence="1">
    <name type="scientific">Thermodesulfobacterium geofontis</name>
    <dbReference type="NCBI Taxonomy" id="1295609"/>
    <lineage>
        <taxon>Bacteria</taxon>
        <taxon>Pseudomonadati</taxon>
        <taxon>Thermodesulfobacteriota</taxon>
        <taxon>Thermodesulfobacteria</taxon>
        <taxon>Thermodesulfobacteriales</taxon>
        <taxon>Thermodesulfobacteriaceae</taxon>
        <taxon>Thermodesulfobacterium</taxon>
    </lineage>
</organism>
<comment type="caution">
    <text evidence="1">The sequence shown here is derived from an EMBL/GenBank/DDBJ whole genome shotgun (WGS) entry which is preliminary data.</text>
</comment>
<evidence type="ECO:0000313" key="1">
    <source>
        <dbReference type="EMBL" id="HGQ86363.1"/>
    </source>
</evidence>
<sequence>MKKDVGRKNEEEKKDSDCKQLTCYWRAECYSPSGGFAIDDGTFWGCYKSPEEVYADCEKEAKRHKYGWTCFVVGCDCW</sequence>
<protein>
    <submittedName>
        <fullName evidence="1">Uncharacterized protein</fullName>
    </submittedName>
</protein>
<proteinExistence type="predicted"/>
<gene>
    <name evidence="1" type="ORF">ENT66_08910</name>
</gene>
<accession>A0A7C4NVK2</accession>
<reference evidence="1" key="1">
    <citation type="journal article" date="2020" name="mSystems">
        <title>Genome- and Community-Level Interaction Insights into Carbon Utilization and Element Cycling Functions of Hydrothermarchaeota in Hydrothermal Sediment.</title>
        <authorList>
            <person name="Zhou Z."/>
            <person name="Liu Y."/>
            <person name="Xu W."/>
            <person name="Pan J."/>
            <person name="Luo Z.H."/>
            <person name="Li M."/>
        </authorList>
    </citation>
    <scope>NUCLEOTIDE SEQUENCE [LARGE SCALE GENOMIC DNA]</scope>
    <source>
        <strain evidence="1">SpSt-6</strain>
    </source>
</reference>
<name>A0A7C4NVK2_9BACT</name>